<feature type="domain" description="Bacterial type II secretion system protein E" evidence="4">
    <location>
        <begin position="386"/>
        <end position="400"/>
    </location>
</feature>
<dbReference type="PROSITE" id="PS00662">
    <property type="entry name" value="T2SP_E"/>
    <property type="match status" value="1"/>
</dbReference>
<evidence type="ECO:0000256" key="3">
    <source>
        <dbReference type="ARBA" id="ARBA00022840"/>
    </source>
</evidence>
<organism evidence="5 6">
    <name type="scientific">Candidatus Spechtbacteria bacterium RIFCSPLOWO2_12_FULL_38_22</name>
    <dbReference type="NCBI Taxonomy" id="1802165"/>
    <lineage>
        <taxon>Bacteria</taxon>
        <taxon>Candidatus Spechtiibacteriota</taxon>
    </lineage>
</organism>
<dbReference type="GO" id="GO:0005886">
    <property type="term" value="C:plasma membrane"/>
    <property type="evidence" value="ECO:0007669"/>
    <property type="project" value="TreeGrafter"/>
</dbReference>
<dbReference type="Gene3D" id="3.30.300.160">
    <property type="entry name" value="Type II secretion system, protein E, N-terminal domain"/>
    <property type="match status" value="1"/>
</dbReference>
<dbReference type="EMBL" id="MHOK01000004">
    <property type="protein sequence ID" value="OGZ62284.1"/>
    <property type="molecule type" value="Genomic_DNA"/>
</dbReference>
<dbReference type="SUPFAM" id="SSF160246">
    <property type="entry name" value="EspE N-terminal domain-like"/>
    <property type="match status" value="1"/>
</dbReference>
<dbReference type="SUPFAM" id="SSF52540">
    <property type="entry name" value="P-loop containing nucleoside triphosphate hydrolases"/>
    <property type="match status" value="1"/>
</dbReference>
<keyword evidence="2" id="KW-0547">Nucleotide-binding</keyword>
<dbReference type="InterPro" id="IPR037257">
    <property type="entry name" value="T2SS_E_N_sf"/>
</dbReference>
<dbReference type="InterPro" id="IPR007831">
    <property type="entry name" value="T2SS_GspE_N"/>
</dbReference>
<dbReference type="InterPro" id="IPR014762">
    <property type="entry name" value="DNA_mismatch_repair_CS"/>
</dbReference>
<proteinExistence type="inferred from homology"/>
<dbReference type="Pfam" id="PF00437">
    <property type="entry name" value="T2SSE"/>
    <property type="match status" value="1"/>
</dbReference>
<accession>A0A1G2HIF2</accession>
<sequence length="587" mass="66084">MQIENEQLLAFVEDAKLVDKKKLQKAYQEAQKDQKKLADVLLSSGLISESQLSELNAYIAGLKFVDLTKEKINPEILHIIPQPTAQKHNIVAYKIVGDQLGVAMLDPRDLQTIDFIRKKSGFKIEASLTTKESIQSVLKQYEESLEKEFKGLIKEESRKIGLQQHKEMGEEGDDKDLKKVAEELPTIKIVDSILRHAINQRASDIHIEPEEKDVIVRFRIDGILHDAMTLPRQIQTGIVARVKVLSNLRLDEHRLPQDGRFAIKTDQYKVSFRISILPVFDGEKVVMRILRENAQGLTLEELGFRGEALEKIQQAIHKPIGMILATGPTGSGKTTTLYTLMDIINTSDVNISTIEDPIEYRMPRINQTQVRPEIGLTFANGLRSLVRQDPDIVMVGEIRDNETAGLAINAALTGHLVFSTLHTNSASGAIPRLIDMEQEPFLIASTVSVIMGQRLVRRLYPDTKKVYKLTKNELETLGKDIDLDRMLKILKDNKAVDSKATWEDVKFYKPIPSDDSPDGYKDRIGIHEVMHVTESIRRLITENATSDQIEEYAKKDGMITMLEDGIVAAVLGITSLEEVLRVTTAEL</sequence>
<protein>
    <recommendedName>
        <fullName evidence="4">Bacterial type II secretion system protein E domain-containing protein</fullName>
    </recommendedName>
</protein>
<gene>
    <name evidence="5" type="ORF">A3F94_00400</name>
</gene>
<evidence type="ECO:0000256" key="2">
    <source>
        <dbReference type="ARBA" id="ARBA00022741"/>
    </source>
</evidence>
<comment type="similarity">
    <text evidence="1">Belongs to the GSP E family.</text>
</comment>
<dbReference type="CDD" id="cd01129">
    <property type="entry name" value="PulE-GspE-like"/>
    <property type="match status" value="1"/>
</dbReference>
<evidence type="ECO:0000259" key="4">
    <source>
        <dbReference type="PROSITE" id="PS00662"/>
    </source>
</evidence>
<reference evidence="5 6" key="1">
    <citation type="journal article" date="2016" name="Nat. Commun.">
        <title>Thousands of microbial genomes shed light on interconnected biogeochemical processes in an aquifer system.</title>
        <authorList>
            <person name="Anantharaman K."/>
            <person name="Brown C.T."/>
            <person name="Hug L.A."/>
            <person name="Sharon I."/>
            <person name="Castelle C.J."/>
            <person name="Probst A.J."/>
            <person name="Thomas B.C."/>
            <person name="Singh A."/>
            <person name="Wilkins M.J."/>
            <person name="Karaoz U."/>
            <person name="Brodie E.L."/>
            <person name="Williams K.H."/>
            <person name="Hubbard S.S."/>
            <person name="Banfield J.F."/>
        </authorList>
    </citation>
    <scope>NUCLEOTIDE SEQUENCE [LARGE SCALE GENOMIC DNA]</scope>
</reference>
<evidence type="ECO:0000256" key="1">
    <source>
        <dbReference type="ARBA" id="ARBA00006611"/>
    </source>
</evidence>
<name>A0A1G2HIF2_9BACT</name>
<evidence type="ECO:0000313" key="5">
    <source>
        <dbReference type="EMBL" id="OGZ62284.1"/>
    </source>
</evidence>
<dbReference type="Proteomes" id="UP000176770">
    <property type="component" value="Unassembled WGS sequence"/>
</dbReference>
<dbReference type="GO" id="GO:0005524">
    <property type="term" value="F:ATP binding"/>
    <property type="evidence" value="ECO:0007669"/>
    <property type="project" value="UniProtKB-KW"/>
</dbReference>
<dbReference type="AlphaFoldDB" id="A0A1G2HIF2"/>
<dbReference type="Pfam" id="PF05157">
    <property type="entry name" value="MshEN"/>
    <property type="match status" value="1"/>
</dbReference>
<dbReference type="STRING" id="1802165.A3F94_00400"/>
<dbReference type="PANTHER" id="PTHR30258">
    <property type="entry name" value="TYPE II SECRETION SYSTEM PROTEIN GSPE-RELATED"/>
    <property type="match status" value="1"/>
</dbReference>
<dbReference type="GO" id="GO:0016887">
    <property type="term" value="F:ATP hydrolysis activity"/>
    <property type="evidence" value="ECO:0007669"/>
    <property type="project" value="TreeGrafter"/>
</dbReference>
<keyword evidence="3" id="KW-0067">ATP-binding</keyword>
<dbReference type="InterPro" id="IPR001482">
    <property type="entry name" value="T2SS/T4SS_dom"/>
</dbReference>
<dbReference type="PANTHER" id="PTHR30258:SF1">
    <property type="entry name" value="PROTEIN TRANSPORT PROTEIN HOFB HOMOLOG"/>
    <property type="match status" value="1"/>
</dbReference>
<dbReference type="PROSITE" id="PS00058">
    <property type="entry name" value="DNA_MISMATCH_REPAIR_1"/>
    <property type="match status" value="1"/>
</dbReference>
<dbReference type="Gene3D" id="3.40.50.300">
    <property type="entry name" value="P-loop containing nucleotide triphosphate hydrolases"/>
    <property type="match status" value="1"/>
</dbReference>
<comment type="caution">
    <text evidence="5">The sequence shown here is derived from an EMBL/GenBank/DDBJ whole genome shotgun (WGS) entry which is preliminary data.</text>
</comment>
<dbReference type="InterPro" id="IPR027417">
    <property type="entry name" value="P-loop_NTPase"/>
</dbReference>
<evidence type="ECO:0000313" key="6">
    <source>
        <dbReference type="Proteomes" id="UP000176770"/>
    </source>
</evidence>
<dbReference type="Gene3D" id="3.30.450.90">
    <property type="match status" value="1"/>
</dbReference>